<sequence>MESDSDSDAPRPSKTKAAKRKLNVIESDSDSDAPRPSKTKAAKRKLNVIESDSDSDAPRPSTTKAAKRKAKSVVEGPAHKKPKKKKKSVKTTGPAAETTVNSVTTLVALLERAKLTHARILLETEQQRAKNLVKQQDVEAARLAIIEAEKAAAAEKRKHVIAVQEAKSHLILLQTQLTAAQKESGFASFSSSAASVQQPTAAPTRLTFGAPSNVFGLTSIKRAAEREEVDLAHVSGSCFIVEVKVLRNMVYLVNSTKRSARKDRNASMCFVCAIRCAFAKSTVGASQGRRRCCEECGVDTTSGHRTAQWLLVHHGAYSAANVLHRGQQVAGSDPTRHEERTGKKSHNGVVLREQEREQVDGPVGRWEPSRSVDSTNSFVGASAGSRVGIGAAQDVESKYGGVSGTYASSILSSTAIPASLQRVRGRVDVVRILRGRGAPGEIRVVTQLRMDRRTAVPADTILRALPRRSEQRAARLEERAHVRLAACKRRCSCVGGADGQSQSWGSQVGGRRRRAPRHSGENGSGGDGERVNRVNVTKGGM</sequence>
<feature type="region of interest" description="Disordered" evidence="2">
    <location>
        <begin position="1"/>
        <end position="96"/>
    </location>
</feature>
<dbReference type="Proteomes" id="UP001219525">
    <property type="component" value="Unassembled WGS sequence"/>
</dbReference>
<dbReference type="AlphaFoldDB" id="A0AAD6YJP7"/>
<keyword evidence="4" id="KW-1185">Reference proteome</keyword>
<feature type="compositionally biased region" description="Basic residues" evidence="2">
    <location>
        <begin position="13"/>
        <end position="22"/>
    </location>
</feature>
<feature type="region of interest" description="Disordered" evidence="2">
    <location>
        <begin position="327"/>
        <end position="374"/>
    </location>
</feature>
<protein>
    <submittedName>
        <fullName evidence="3">Uncharacterized protein</fullName>
    </submittedName>
</protein>
<comment type="caution">
    <text evidence="3">The sequence shown here is derived from an EMBL/GenBank/DDBJ whole genome shotgun (WGS) entry which is preliminary data.</text>
</comment>
<evidence type="ECO:0000256" key="1">
    <source>
        <dbReference type="SAM" id="Coils"/>
    </source>
</evidence>
<name>A0AAD6YJP7_9AGAR</name>
<feature type="region of interest" description="Disordered" evidence="2">
    <location>
        <begin position="495"/>
        <end position="541"/>
    </location>
</feature>
<evidence type="ECO:0000256" key="2">
    <source>
        <dbReference type="SAM" id="MobiDB-lite"/>
    </source>
</evidence>
<evidence type="ECO:0000313" key="3">
    <source>
        <dbReference type="EMBL" id="KAJ7216312.1"/>
    </source>
</evidence>
<gene>
    <name evidence="3" type="ORF">GGX14DRAFT_391159</name>
</gene>
<reference evidence="3" key="1">
    <citation type="submission" date="2023-03" db="EMBL/GenBank/DDBJ databases">
        <title>Massive genome expansion in bonnet fungi (Mycena s.s.) driven by repeated elements and novel gene families across ecological guilds.</title>
        <authorList>
            <consortium name="Lawrence Berkeley National Laboratory"/>
            <person name="Harder C.B."/>
            <person name="Miyauchi S."/>
            <person name="Viragh M."/>
            <person name="Kuo A."/>
            <person name="Thoen E."/>
            <person name="Andreopoulos B."/>
            <person name="Lu D."/>
            <person name="Skrede I."/>
            <person name="Drula E."/>
            <person name="Henrissat B."/>
            <person name="Morin E."/>
            <person name="Kohler A."/>
            <person name="Barry K."/>
            <person name="LaButti K."/>
            <person name="Morin E."/>
            <person name="Salamov A."/>
            <person name="Lipzen A."/>
            <person name="Mereny Z."/>
            <person name="Hegedus B."/>
            <person name="Baldrian P."/>
            <person name="Stursova M."/>
            <person name="Weitz H."/>
            <person name="Taylor A."/>
            <person name="Grigoriev I.V."/>
            <person name="Nagy L.G."/>
            <person name="Martin F."/>
            <person name="Kauserud H."/>
        </authorList>
    </citation>
    <scope>NUCLEOTIDE SEQUENCE</scope>
    <source>
        <strain evidence="3">9144</strain>
    </source>
</reference>
<feature type="compositionally biased region" description="Basic residues" evidence="2">
    <location>
        <begin position="79"/>
        <end position="89"/>
    </location>
</feature>
<organism evidence="3 4">
    <name type="scientific">Mycena pura</name>
    <dbReference type="NCBI Taxonomy" id="153505"/>
    <lineage>
        <taxon>Eukaryota</taxon>
        <taxon>Fungi</taxon>
        <taxon>Dikarya</taxon>
        <taxon>Basidiomycota</taxon>
        <taxon>Agaricomycotina</taxon>
        <taxon>Agaricomycetes</taxon>
        <taxon>Agaricomycetidae</taxon>
        <taxon>Agaricales</taxon>
        <taxon>Marasmiineae</taxon>
        <taxon>Mycenaceae</taxon>
        <taxon>Mycena</taxon>
    </lineage>
</organism>
<dbReference type="EMBL" id="JARJCW010000015">
    <property type="protein sequence ID" value="KAJ7216312.1"/>
    <property type="molecule type" value="Genomic_DNA"/>
</dbReference>
<keyword evidence="1" id="KW-0175">Coiled coil</keyword>
<evidence type="ECO:0000313" key="4">
    <source>
        <dbReference type="Proteomes" id="UP001219525"/>
    </source>
</evidence>
<accession>A0AAD6YJP7</accession>
<feature type="coiled-coil region" evidence="1">
    <location>
        <begin position="138"/>
        <end position="183"/>
    </location>
</feature>
<feature type="compositionally biased region" description="Basic residues" evidence="2">
    <location>
        <begin position="37"/>
        <end position="46"/>
    </location>
</feature>
<proteinExistence type="predicted"/>